<evidence type="ECO:0000313" key="4">
    <source>
        <dbReference type="Proteomes" id="UP000177395"/>
    </source>
</evidence>
<dbReference type="GO" id="GO:0046872">
    <property type="term" value="F:metal ion binding"/>
    <property type="evidence" value="ECO:0007669"/>
    <property type="project" value="UniProtKB-KW"/>
</dbReference>
<dbReference type="GO" id="GO:0006749">
    <property type="term" value="P:glutathione metabolic process"/>
    <property type="evidence" value="ECO:0007669"/>
    <property type="project" value="InterPro"/>
</dbReference>
<dbReference type="EMBL" id="MFMS01000004">
    <property type="protein sequence ID" value="OGG85833.1"/>
    <property type="molecule type" value="Genomic_DNA"/>
</dbReference>
<dbReference type="InterPro" id="IPR044528">
    <property type="entry name" value="POD-like_MBL-fold"/>
</dbReference>
<gene>
    <name evidence="3" type="ORF">A2392_00215</name>
</gene>
<dbReference type="SUPFAM" id="SSF56281">
    <property type="entry name" value="Metallo-hydrolase/oxidoreductase"/>
    <property type="match status" value="1"/>
</dbReference>
<dbReference type="GO" id="GO:0070813">
    <property type="term" value="P:hydrogen sulfide metabolic process"/>
    <property type="evidence" value="ECO:0007669"/>
    <property type="project" value="TreeGrafter"/>
</dbReference>
<sequence>MKSTLVVHPIFDHDSHTITYVVSDPATKKSAIIDSVLDYNHKNVKSSTELADEVIAYIVEQGLTNEWILETHMHADHISASSYLKEHVGGKKAIGNQITAVQKYLKDVFDLNENFKTDGSQFDHLFADGEEFMIGNIAAKAIHTPGHTPADMTYVIDGILFTGDTLLAPDMGTARCDFPGGSAETMYDSVRNILETLPPETTMYICHDYPEGKDRELLYKTTVAEQRLSNIHVRDGISKEGFMKMRATRDATLDLPTYIFPSVQINGNAGSIVPGEFIKLSYNKKVL</sequence>
<dbReference type="Proteomes" id="UP000177395">
    <property type="component" value="Unassembled WGS sequence"/>
</dbReference>
<reference evidence="3 4" key="1">
    <citation type="journal article" date="2016" name="Nat. Commun.">
        <title>Thousands of microbial genomes shed light on interconnected biogeochemical processes in an aquifer system.</title>
        <authorList>
            <person name="Anantharaman K."/>
            <person name="Brown C.T."/>
            <person name="Hug L.A."/>
            <person name="Sharon I."/>
            <person name="Castelle C.J."/>
            <person name="Probst A.J."/>
            <person name="Thomas B.C."/>
            <person name="Singh A."/>
            <person name="Wilkins M.J."/>
            <person name="Karaoz U."/>
            <person name="Brodie E.L."/>
            <person name="Williams K.H."/>
            <person name="Hubbard S.S."/>
            <person name="Banfield J.F."/>
        </authorList>
    </citation>
    <scope>NUCLEOTIDE SEQUENCE [LARGE SCALE GENOMIC DNA]</scope>
</reference>
<dbReference type="SMART" id="SM00849">
    <property type="entry name" value="Lactamase_B"/>
    <property type="match status" value="1"/>
</dbReference>
<dbReference type="CDD" id="cd07724">
    <property type="entry name" value="POD-like_MBL-fold"/>
    <property type="match status" value="1"/>
</dbReference>
<evidence type="ECO:0000313" key="3">
    <source>
        <dbReference type="EMBL" id="OGG85833.1"/>
    </source>
</evidence>
<dbReference type="InterPro" id="IPR036866">
    <property type="entry name" value="RibonucZ/Hydroxyglut_hydro"/>
</dbReference>
<evidence type="ECO:0000256" key="1">
    <source>
        <dbReference type="ARBA" id="ARBA00022723"/>
    </source>
</evidence>
<dbReference type="PANTHER" id="PTHR43084">
    <property type="entry name" value="PERSULFIDE DIOXYGENASE ETHE1"/>
    <property type="match status" value="1"/>
</dbReference>
<protein>
    <submittedName>
        <fullName evidence="3">MBL fold metallo-hydrolase</fullName>
    </submittedName>
</protein>
<dbReference type="GO" id="GO:0050313">
    <property type="term" value="F:sulfur dioxygenase activity"/>
    <property type="evidence" value="ECO:0007669"/>
    <property type="project" value="InterPro"/>
</dbReference>
<dbReference type="PANTHER" id="PTHR43084:SF1">
    <property type="entry name" value="PERSULFIDE DIOXYGENASE ETHE1, MITOCHONDRIAL"/>
    <property type="match status" value="1"/>
</dbReference>
<dbReference type="Gene3D" id="3.60.15.10">
    <property type="entry name" value="Ribonuclease Z/Hydroxyacylglutathione hydrolase-like"/>
    <property type="match status" value="1"/>
</dbReference>
<feature type="domain" description="Metallo-beta-lactamase" evidence="2">
    <location>
        <begin position="16"/>
        <end position="207"/>
    </location>
</feature>
<name>A0A1F6FIY0_9BACT</name>
<evidence type="ECO:0000259" key="2">
    <source>
        <dbReference type="SMART" id="SM00849"/>
    </source>
</evidence>
<dbReference type="InterPro" id="IPR051682">
    <property type="entry name" value="Mito_Persulfide_Diox"/>
</dbReference>
<dbReference type="GO" id="GO:0016787">
    <property type="term" value="F:hydrolase activity"/>
    <property type="evidence" value="ECO:0007669"/>
    <property type="project" value="UniProtKB-KW"/>
</dbReference>
<dbReference type="Pfam" id="PF00753">
    <property type="entry name" value="Lactamase_B"/>
    <property type="match status" value="1"/>
</dbReference>
<proteinExistence type="predicted"/>
<comment type="caution">
    <text evidence="3">The sequence shown here is derived from an EMBL/GenBank/DDBJ whole genome shotgun (WGS) entry which is preliminary data.</text>
</comment>
<dbReference type="AlphaFoldDB" id="A0A1F6FIY0"/>
<keyword evidence="1" id="KW-0479">Metal-binding</keyword>
<organism evidence="3 4">
    <name type="scientific">Candidatus Kaiserbacteria bacterium RIFOXYB1_FULL_46_14</name>
    <dbReference type="NCBI Taxonomy" id="1798531"/>
    <lineage>
        <taxon>Bacteria</taxon>
        <taxon>Candidatus Kaiseribacteriota</taxon>
    </lineage>
</organism>
<dbReference type="STRING" id="1798531.A2392_00215"/>
<accession>A0A1F6FIY0</accession>
<dbReference type="InterPro" id="IPR001279">
    <property type="entry name" value="Metallo-B-lactamas"/>
</dbReference>
<keyword evidence="3" id="KW-0378">Hydrolase</keyword>